<dbReference type="InterPro" id="IPR005546">
    <property type="entry name" value="Autotransporte_beta"/>
</dbReference>
<dbReference type="PROSITE" id="PS51208">
    <property type="entry name" value="AUTOTRANSPORTER"/>
    <property type="match status" value="1"/>
</dbReference>
<gene>
    <name evidence="2" type="ORF">METZ01_LOCUS433188</name>
</gene>
<dbReference type="EMBL" id="UINC01174289">
    <property type="protein sequence ID" value="SVD80334.1"/>
    <property type="molecule type" value="Genomic_DNA"/>
</dbReference>
<feature type="non-terminal residue" evidence="2">
    <location>
        <position position="264"/>
    </location>
</feature>
<name>A0A382YAU7_9ZZZZ</name>
<sequence length="264" mass="28824">ANNWSFWSEGTVSFGRIGDSIISSAKKIKTSAITIGADIKSANNKMFGMALRVGGDAIDFGNVKNSLDLDTVSLTLYESLLFGKNKFIDSLIGIGTFKTDIVNAVGFSSTEGKRDGKQVFASFKIRETFTKNKLNFTPNAKIDLGFSTLSDYFEEGPANLKFNRQNIGTVITSIAGTLDNIIDLNGGTLKPFIEMDYYADISPSSKQKISYKNDTTTTYTLSNIKGSTHNFKGKLGFDFMTDMGLSFTSSYQRTQNKGNGYSDG</sequence>
<dbReference type="SMART" id="SM00869">
    <property type="entry name" value="Autotransporter"/>
    <property type="match status" value="1"/>
</dbReference>
<evidence type="ECO:0000259" key="1">
    <source>
        <dbReference type="PROSITE" id="PS51208"/>
    </source>
</evidence>
<proteinExistence type="predicted"/>
<dbReference type="Pfam" id="PF03797">
    <property type="entry name" value="Autotransporter"/>
    <property type="match status" value="1"/>
</dbReference>
<dbReference type="SUPFAM" id="SSF103515">
    <property type="entry name" value="Autotransporter"/>
    <property type="match status" value="1"/>
</dbReference>
<organism evidence="2">
    <name type="scientific">marine metagenome</name>
    <dbReference type="NCBI Taxonomy" id="408172"/>
    <lineage>
        <taxon>unclassified sequences</taxon>
        <taxon>metagenomes</taxon>
        <taxon>ecological metagenomes</taxon>
    </lineage>
</organism>
<feature type="domain" description="Autotransporter" evidence="1">
    <location>
        <begin position="1"/>
        <end position="264"/>
    </location>
</feature>
<protein>
    <recommendedName>
        <fullName evidence="1">Autotransporter domain-containing protein</fullName>
    </recommendedName>
</protein>
<evidence type="ECO:0000313" key="2">
    <source>
        <dbReference type="EMBL" id="SVD80334.1"/>
    </source>
</evidence>
<dbReference type="InterPro" id="IPR036709">
    <property type="entry name" value="Autotransporte_beta_dom_sf"/>
</dbReference>
<accession>A0A382YAU7</accession>
<dbReference type="AlphaFoldDB" id="A0A382YAU7"/>
<feature type="non-terminal residue" evidence="2">
    <location>
        <position position="1"/>
    </location>
</feature>
<dbReference type="Gene3D" id="2.40.128.130">
    <property type="entry name" value="Autotransporter beta-domain"/>
    <property type="match status" value="1"/>
</dbReference>
<reference evidence="2" key="1">
    <citation type="submission" date="2018-05" db="EMBL/GenBank/DDBJ databases">
        <authorList>
            <person name="Lanie J.A."/>
            <person name="Ng W.-L."/>
            <person name="Kazmierczak K.M."/>
            <person name="Andrzejewski T.M."/>
            <person name="Davidsen T.M."/>
            <person name="Wayne K.J."/>
            <person name="Tettelin H."/>
            <person name="Glass J.I."/>
            <person name="Rusch D."/>
            <person name="Podicherti R."/>
            <person name="Tsui H.-C.T."/>
            <person name="Winkler M.E."/>
        </authorList>
    </citation>
    <scope>NUCLEOTIDE SEQUENCE</scope>
</reference>